<dbReference type="OrthoDB" id="5429427at2759"/>
<feature type="non-terminal residue" evidence="1">
    <location>
        <position position="1"/>
    </location>
</feature>
<sequence length="323" mass="37680">RRSRVGLPPRFYRTHHEVAATLSSNVTKDTHVRHRAEPRLRIRKRNAFQSISKFIGKMDLTVGRIERHLKWNMKRDPSSMISAFNSLARAEARAKFHYEESQRIGQRVFVAEILTKGLRPATVKARYETTETIFTKHGPLRINETSEPIKTTCDVNIPVWIRDTAIPIDDSNITLEQLENSGADMWLSITEIRKSDLQGCKSQYGERGPICMKGHDYEWLACGFILKSHIANIMPYDGKQLHKQMTLKVIRSLRSTDRWIFNWHRRMWLLNPNMANMAHYRIEFTSEKRRRDDDDNDEKGDVRQRPRLSYSPITTSFCISPAA</sequence>
<gene>
    <name evidence="1" type="ORF">P153DRAFT_295249</name>
</gene>
<evidence type="ECO:0000313" key="2">
    <source>
        <dbReference type="Proteomes" id="UP000799771"/>
    </source>
</evidence>
<dbReference type="AlphaFoldDB" id="A0A6A6A6V4"/>
<dbReference type="Proteomes" id="UP000799771">
    <property type="component" value="Unassembled WGS sequence"/>
</dbReference>
<accession>A0A6A6A6V4</accession>
<keyword evidence="2" id="KW-1185">Reference proteome</keyword>
<organism evidence="1 2">
    <name type="scientific">Dothidotthia symphoricarpi CBS 119687</name>
    <dbReference type="NCBI Taxonomy" id="1392245"/>
    <lineage>
        <taxon>Eukaryota</taxon>
        <taxon>Fungi</taxon>
        <taxon>Dikarya</taxon>
        <taxon>Ascomycota</taxon>
        <taxon>Pezizomycotina</taxon>
        <taxon>Dothideomycetes</taxon>
        <taxon>Pleosporomycetidae</taxon>
        <taxon>Pleosporales</taxon>
        <taxon>Dothidotthiaceae</taxon>
        <taxon>Dothidotthia</taxon>
    </lineage>
</organism>
<dbReference type="GeneID" id="54404447"/>
<dbReference type="RefSeq" id="XP_033521939.1">
    <property type="nucleotide sequence ID" value="XM_033664015.1"/>
</dbReference>
<name>A0A6A6A6V4_9PLEO</name>
<evidence type="ECO:0000313" key="1">
    <source>
        <dbReference type="EMBL" id="KAF2127550.1"/>
    </source>
</evidence>
<reference evidence="1" key="1">
    <citation type="journal article" date="2020" name="Stud. Mycol.">
        <title>101 Dothideomycetes genomes: a test case for predicting lifestyles and emergence of pathogens.</title>
        <authorList>
            <person name="Haridas S."/>
            <person name="Albert R."/>
            <person name="Binder M."/>
            <person name="Bloem J."/>
            <person name="Labutti K."/>
            <person name="Salamov A."/>
            <person name="Andreopoulos B."/>
            <person name="Baker S."/>
            <person name="Barry K."/>
            <person name="Bills G."/>
            <person name="Bluhm B."/>
            <person name="Cannon C."/>
            <person name="Castanera R."/>
            <person name="Culley D."/>
            <person name="Daum C."/>
            <person name="Ezra D."/>
            <person name="Gonzalez J."/>
            <person name="Henrissat B."/>
            <person name="Kuo A."/>
            <person name="Liang C."/>
            <person name="Lipzen A."/>
            <person name="Lutzoni F."/>
            <person name="Magnuson J."/>
            <person name="Mondo S."/>
            <person name="Nolan M."/>
            <person name="Ohm R."/>
            <person name="Pangilinan J."/>
            <person name="Park H.-J."/>
            <person name="Ramirez L."/>
            <person name="Alfaro M."/>
            <person name="Sun H."/>
            <person name="Tritt A."/>
            <person name="Yoshinaga Y."/>
            <person name="Zwiers L.-H."/>
            <person name="Turgeon B."/>
            <person name="Goodwin S."/>
            <person name="Spatafora J."/>
            <person name="Crous P."/>
            <person name="Grigoriev I."/>
        </authorList>
    </citation>
    <scope>NUCLEOTIDE SEQUENCE</scope>
    <source>
        <strain evidence="1">CBS 119687</strain>
    </source>
</reference>
<dbReference type="EMBL" id="ML977510">
    <property type="protein sequence ID" value="KAF2127550.1"/>
    <property type="molecule type" value="Genomic_DNA"/>
</dbReference>
<protein>
    <submittedName>
        <fullName evidence="1">Uncharacterized protein</fullName>
    </submittedName>
</protein>
<proteinExistence type="predicted"/>